<gene>
    <name evidence="9" type="ORF">JIN81_13465</name>
</gene>
<dbReference type="GO" id="GO:0016020">
    <property type="term" value="C:membrane"/>
    <property type="evidence" value="ECO:0007669"/>
    <property type="project" value="TreeGrafter"/>
</dbReference>
<feature type="signal peptide" evidence="7">
    <location>
        <begin position="1"/>
        <end position="22"/>
    </location>
</feature>
<dbReference type="GO" id="GO:0004222">
    <property type="term" value="F:metalloendopeptidase activity"/>
    <property type="evidence" value="ECO:0007669"/>
    <property type="project" value="InterPro"/>
</dbReference>
<keyword evidence="5 6" id="KW-0482">Metalloprotease</keyword>
<evidence type="ECO:0000256" key="2">
    <source>
        <dbReference type="ARBA" id="ARBA00022723"/>
    </source>
</evidence>
<keyword evidence="7" id="KW-0732">Signal</keyword>
<keyword evidence="3 6" id="KW-0378">Hydrolase</keyword>
<dbReference type="PANTHER" id="PTHR22726:SF24">
    <property type="entry name" value="M48 FAMILY METALLOPEPTIDASE"/>
    <property type="match status" value="1"/>
</dbReference>
<keyword evidence="1 6" id="KW-0645">Protease</keyword>
<comment type="similarity">
    <text evidence="6">Belongs to the peptidase M48 family.</text>
</comment>
<keyword evidence="2" id="KW-0479">Metal-binding</keyword>
<dbReference type="InterPro" id="IPR001915">
    <property type="entry name" value="Peptidase_M48"/>
</dbReference>
<dbReference type="CDD" id="cd07331">
    <property type="entry name" value="M48C_Oma1_like"/>
    <property type="match status" value="1"/>
</dbReference>
<feature type="chain" id="PRO_5037543639" evidence="7">
    <location>
        <begin position="23"/>
        <end position="262"/>
    </location>
</feature>
<evidence type="ECO:0000313" key="9">
    <source>
        <dbReference type="EMBL" id="MBK1828034.1"/>
    </source>
</evidence>
<accession>A0A934VF63</accession>
<evidence type="ECO:0000313" key="10">
    <source>
        <dbReference type="Proteomes" id="UP000658278"/>
    </source>
</evidence>
<evidence type="ECO:0000256" key="6">
    <source>
        <dbReference type="RuleBase" id="RU003983"/>
    </source>
</evidence>
<dbReference type="GO" id="GO:0051603">
    <property type="term" value="P:proteolysis involved in protein catabolic process"/>
    <property type="evidence" value="ECO:0007669"/>
    <property type="project" value="TreeGrafter"/>
</dbReference>
<dbReference type="Gene3D" id="3.30.2010.10">
    <property type="entry name" value="Metalloproteases ('zincins'), catalytic domain"/>
    <property type="match status" value="1"/>
</dbReference>
<evidence type="ECO:0000259" key="8">
    <source>
        <dbReference type="Pfam" id="PF01435"/>
    </source>
</evidence>
<dbReference type="AlphaFoldDB" id="A0A934VF63"/>
<comment type="cofactor">
    <cofactor evidence="6">
        <name>Zn(2+)</name>
        <dbReference type="ChEBI" id="CHEBI:29105"/>
    </cofactor>
    <text evidence="6">Binds 1 zinc ion per subunit.</text>
</comment>
<dbReference type="Pfam" id="PF01435">
    <property type="entry name" value="Peptidase_M48"/>
    <property type="match status" value="1"/>
</dbReference>
<name>A0A934VF63_9BACT</name>
<sequence length="262" mass="28200">MRSITRPTLVLAAFLAASCATSPVYDPGTGQVRSSQASSQLKAQGAREFANYKSNKQISTNSAYRNQVNRVVNRLARVVETDGTWEVVVFEDESPNAFALPGNKIGVHTGIFQVTRNDTGMATVISHEMAHVTLNHAQSKVNRATGAVLGGVVLDAVLASQGQSGGSRAAAAAGYGALATTGFLLPNSRSAETEADKLGLIYMARAGYDPRDAVDFWKRFAAYNQKSSGGQMPEFLRTHPLDTTRIRSLESYLPVALKEYQR</sequence>
<evidence type="ECO:0000256" key="3">
    <source>
        <dbReference type="ARBA" id="ARBA00022801"/>
    </source>
</evidence>
<keyword evidence="4 6" id="KW-0862">Zinc</keyword>
<feature type="domain" description="Peptidase M48" evidence="8">
    <location>
        <begin position="66"/>
        <end position="251"/>
    </location>
</feature>
<dbReference type="PANTHER" id="PTHR22726">
    <property type="entry name" value="METALLOENDOPEPTIDASE OMA1"/>
    <property type="match status" value="1"/>
</dbReference>
<evidence type="ECO:0000256" key="4">
    <source>
        <dbReference type="ARBA" id="ARBA00022833"/>
    </source>
</evidence>
<protein>
    <submittedName>
        <fullName evidence="9">M48 family metallopeptidase</fullName>
    </submittedName>
</protein>
<dbReference type="EMBL" id="JAENII010000010">
    <property type="protein sequence ID" value="MBK1828034.1"/>
    <property type="molecule type" value="Genomic_DNA"/>
</dbReference>
<evidence type="ECO:0000256" key="5">
    <source>
        <dbReference type="ARBA" id="ARBA00023049"/>
    </source>
</evidence>
<dbReference type="GO" id="GO:0046872">
    <property type="term" value="F:metal ion binding"/>
    <property type="evidence" value="ECO:0007669"/>
    <property type="project" value="UniProtKB-KW"/>
</dbReference>
<comment type="caution">
    <text evidence="9">The sequence shown here is derived from an EMBL/GenBank/DDBJ whole genome shotgun (WGS) entry which is preliminary data.</text>
</comment>
<evidence type="ECO:0000256" key="7">
    <source>
        <dbReference type="SAM" id="SignalP"/>
    </source>
</evidence>
<dbReference type="InterPro" id="IPR051156">
    <property type="entry name" value="Mito/Outer_Membr_Metalloprot"/>
</dbReference>
<reference evidence="9" key="1">
    <citation type="submission" date="2021-01" db="EMBL/GenBank/DDBJ databases">
        <title>Modified the classification status of verrucomicrobia.</title>
        <authorList>
            <person name="Feng X."/>
        </authorList>
    </citation>
    <scope>NUCLEOTIDE SEQUENCE</scope>
    <source>
        <strain evidence="9">KCTC 22201</strain>
    </source>
</reference>
<dbReference type="RefSeq" id="WP_200280622.1">
    <property type="nucleotide sequence ID" value="NZ_JAENII010000010.1"/>
</dbReference>
<proteinExistence type="inferred from homology"/>
<organism evidence="9 10">
    <name type="scientific">Haloferula rosea</name>
    <dbReference type="NCBI Taxonomy" id="490093"/>
    <lineage>
        <taxon>Bacteria</taxon>
        <taxon>Pseudomonadati</taxon>
        <taxon>Verrucomicrobiota</taxon>
        <taxon>Verrucomicrobiia</taxon>
        <taxon>Verrucomicrobiales</taxon>
        <taxon>Verrucomicrobiaceae</taxon>
        <taxon>Haloferula</taxon>
    </lineage>
</organism>
<dbReference type="Proteomes" id="UP000658278">
    <property type="component" value="Unassembled WGS sequence"/>
</dbReference>
<keyword evidence="10" id="KW-1185">Reference proteome</keyword>
<dbReference type="PROSITE" id="PS51257">
    <property type="entry name" value="PROKAR_LIPOPROTEIN"/>
    <property type="match status" value="1"/>
</dbReference>
<evidence type="ECO:0000256" key="1">
    <source>
        <dbReference type="ARBA" id="ARBA00022670"/>
    </source>
</evidence>